<evidence type="ECO:0000256" key="1">
    <source>
        <dbReference type="ARBA" id="ARBA00001936"/>
    </source>
</evidence>
<protein>
    <recommendedName>
        <fullName evidence="7">Isopropylmalate dehydrogenase-like domain-containing protein</fullName>
    </recommendedName>
</protein>
<dbReference type="GO" id="GO:0046872">
    <property type="term" value="F:metal ion binding"/>
    <property type="evidence" value="ECO:0007669"/>
    <property type="project" value="UniProtKB-KW"/>
</dbReference>
<evidence type="ECO:0000256" key="5">
    <source>
        <dbReference type="ARBA" id="ARBA00023027"/>
    </source>
</evidence>
<keyword evidence="3" id="KW-0479">Metal-binding</keyword>
<evidence type="ECO:0000256" key="4">
    <source>
        <dbReference type="ARBA" id="ARBA00023002"/>
    </source>
</evidence>
<dbReference type="PANTHER" id="PTHR43275">
    <property type="entry name" value="D-MALATE DEHYDROGENASE [DECARBOXYLATING]"/>
    <property type="match status" value="1"/>
</dbReference>
<comment type="cofactor">
    <cofactor evidence="2">
        <name>Mg(2+)</name>
        <dbReference type="ChEBI" id="CHEBI:18420"/>
    </cofactor>
</comment>
<organism evidence="8 9">
    <name type="scientific">Candidatus Falkowbacteria bacterium CG10_big_fil_rev_8_21_14_0_10_43_11</name>
    <dbReference type="NCBI Taxonomy" id="1974568"/>
    <lineage>
        <taxon>Bacteria</taxon>
        <taxon>Candidatus Falkowiibacteriota</taxon>
    </lineage>
</organism>
<evidence type="ECO:0000313" key="9">
    <source>
        <dbReference type="Proteomes" id="UP000229335"/>
    </source>
</evidence>
<dbReference type="Proteomes" id="UP000229335">
    <property type="component" value="Unassembled WGS sequence"/>
</dbReference>
<dbReference type="PANTHER" id="PTHR43275:SF1">
    <property type="entry name" value="D-MALATE DEHYDROGENASE [DECARBOXYLATING]"/>
    <property type="match status" value="1"/>
</dbReference>
<dbReference type="InterPro" id="IPR050501">
    <property type="entry name" value="ICDH/IPMDH"/>
</dbReference>
<feature type="domain" description="Isopropylmalate dehydrogenase-like" evidence="7">
    <location>
        <begin position="8"/>
        <end position="358"/>
    </location>
</feature>
<keyword evidence="5" id="KW-0520">NAD</keyword>
<dbReference type="GO" id="GO:0016491">
    <property type="term" value="F:oxidoreductase activity"/>
    <property type="evidence" value="ECO:0007669"/>
    <property type="project" value="UniProtKB-KW"/>
</dbReference>
<evidence type="ECO:0000256" key="2">
    <source>
        <dbReference type="ARBA" id="ARBA00001946"/>
    </source>
</evidence>
<evidence type="ECO:0000256" key="6">
    <source>
        <dbReference type="ARBA" id="ARBA00023211"/>
    </source>
</evidence>
<gene>
    <name evidence="8" type="ORF">COU00_01215</name>
</gene>
<keyword evidence="6" id="KW-0464">Manganese</keyword>
<dbReference type="EMBL" id="PFAS01000015">
    <property type="protein sequence ID" value="PIT94024.1"/>
    <property type="molecule type" value="Genomic_DNA"/>
</dbReference>
<keyword evidence="4" id="KW-0560">Oxidoreductase</keyword>
<dbReference type="InterPro" id="IPR024084">
    <property type="entry name" value="IsoPropMal-DH-like_dom"/>
</dbReference>
<evidence type="ECO:0000313" key="8">
    <source>
        <dbReference type="EMBL" id="PIT94024.1"/>
    </source>
</evidence>
<evidence type="ECO:0000259" key="7">
    <source>
        <dbReference type="SMART" id="SM01329"/>
    </source>
</evidence>
<sequence length="362" mass="41620">MTPNIKPTIGLIEGGGTGPELAEVFEKVVSAIYKRETAKVADFLSFQKLFGYNPHTFWELKKYYYTKPYSFVKKICNKEVDDVLRYNEIFLKKRGIGIFRTAINAETLYYLRREAKSIKVIPIKVKKGNKVVNILFIRDQIQGYYTTQKIKAERRRIEITSIFSEDLFAIILNFIREKAAELNFENSTILFLYKFHIMGIELQKMIDDAMKKTKLKNEYLIMQPDSGIHLLLHDIFTKDIRKIIVICGNEIGDVLLETLIHYYGLGTKETFFTSNILLGVKTTEALQTMHGSADDIAGKGIVNPISTLKLSAYALEKWLKVPRVIEEMEMVIDRAIKSKNVTKDMGGNKKTAEVVDFVLNNW</sequence>
<evidence type="ECO:0000256" key="3">
    <source>
        <dbReference type="ARBA" id="ARBA00022723"/>
    </source>
</evidence>
<dbReference type="Gene3D" id="3.40.718.10">
    <property type="entry name" value="Isopropylmalate Dehydrogenase"/>
    <property type="match status" value="1"/>
</dbReference>
<dbReference type="SUPFAM" id="SSF53659">
    <property type="entry name" value="Isocitrate/Isopropylmalate dehydrogenase-like"/>
    <property type="match status" value="1"/>
</dbReference>
<comment type="caution">
    <text evidence="8">The sequence shown here is derived from an EMBL/GenBank/DDBJ whole genome shotgun (WGS) entry which is preliminary data.</text>
</comment>
<accession>A0A2M6WMR6</accession>
<dbReference type="SMART" id="SM01329">
    <property type="entry name" value="Iso_dh"/>
    <property type="match status" value="1"/>
</dbReference>
<name>A0A2M6WMR6_9BACT</name>
<dbReference type="Pfam" id="PF00180">
    <property type="entry name" value="Iso_dh"/>
    <property type="match status" value="1"/>
</dbReference>
<dbReference type="AlphaFoldDB" id="A0A2M6WMR6"/>
<comment type="cofactor">
    <cofactor evidence="1">
        <name>Mn(2+)</name>
        <dbReference type="ChEBI" id="CHEBI:29035"/>
    </cofactor>
</comment>
<proteinExistence type="predicted"/>
<reference evidence="9" key="1">
    <citation type="submission" date="2017-09" db="EMBL/GenBank/DDBJ databases">
        <title>Depth-based differentiation of microbial function through sediment-hosted aquifers and enrichment of novel symbionts in the deep terrestrial subsurface.</title>
        <authorList>
            <person name="Probst A.J."/>
            <person name="Ladd B."/>
            <person name="Jarett J.K."/>
            <person name="Geller-Mcgrath D.E."/>
            <person name="Sieber C.M.K."/>
            <person name="Emerson J.B."/>
            <person name="Anantharaman K."/>
            <person name="Thomas B.C."/>
            <person name="Malmstrom R."/>
            <person name="Stieglmeier M."/>
            <person name="Klingl A."/>
            <person name="Woyke T."/>
            <person name="Ryan C.M."/>
            <person name="Banfield J.F."/>
        </authorList>
    </citation>
    <scope>NUCLEOTIDE SEQUENCE [LARGE SCALE GENOMIC DNA]</scope>
</reference>